<dbReference type="Pfam" id="PF07722">
    <property type="entry name" value="Peptidase_C26"/>
    <property type="match status" value="1"/>
</dbReference>
<dbReference type="RefSeq" id="WP_369714907.1">
    <property type="nucleotide sequence ID" value="NZ_CP165647.1"/>
</dbReference>
<dbReference type="InterPro" id="IPR029062">
    <property type="entry name" value="Class_I_gatase-like"/>
</dbReference>
<dbReference type="InterPro" id="IPR044668">
    <property type="entry name" value="PuuD-like"/>
</dbReference>
<dbReference type="EMBL" id="CP165647">
    <property type="protein sequence ID" value="XDU61384.1"/>
    <property type="molecule type" value="Genomic_DNA"/>
</dbReference>
<sequence>MNNKRKPIIGITTSLELNPNRLNDYKTIVSVDYSKAVINAGGIPFILPITENTEVIREQIQLLDGLLLSGGGDPDPILYGEDCLQEVGSITPERDKFELEILDEFMKTGKPIFGICRGLQIANIYFGGSLYQDVKYIDTTVNHMQKWLPDLPTHNINIEKDNILFDIFGEKTRINSYHHQMIKDLGNGLTAIAKANDGIIEAFQNKNHNFFYAVQWHPEMMAVRGNEKMQEIFDKFVKSCEKLHSMNQN</sequence>
<dbReference type="SUPFAM" id="SSF52317">
    <property type="entry name" value="Class I glutamine amidotransferase-like"/>
    <property type="match status" value="1"/>
</dbReference>
<dbReference type="Gene3D" id="3.40.50.880">
    <property type="match status" value="1"/>
</dbReference>
<dbReference type="KEGG" id="lala:AB8B28_06875"/>
<keyword evidence="1" id="KW-0378">Hydrolase</keyword>
<dbReference type="PANTHER" id="PTHR43235:SF1">
    <property type="entry name" value="GLUTAMINE AMIDOTRANSFERASE PB2B2.05-RELATED"/>
    <property type="match status" value="1"/>
</dbReference>
<dbReference type="InterPro" id="IPR011697">
    <property type="entry name" value="Peptidase_C26"/>
</dbReference>
<dbReference type="AlphaFoldDB" id="A0AB39V0S7"/>
<proteinExistence type="predicted"/>
<organism evidence="1">
    <name type="scientific">Leptotrichia alba</name>
    <dbReference type="NCBI Taxonomy" id="3239304"/>
    <lineage>
        <taxon>Bacteria</taxon>
        <taxon>Fusobacteriati</taxon>
        <taxon>Fusobacteriota</taxon>
        <taxon>Fusobacteriia</taxon>
        <taxon>Fusobacteriales</taxon>
        <taxon>Leptotrichiaceae</taxon>
        <taxon>Leptotrichia</taxon>
    </lineage>
</organism>
<reference evidence="1" key="1">
    <citation type="submission" date="2024-07" db="EMBL/GenBank/DDBJ databases">
        <authorList>
            <person name="Li X.-J."/>
            <person name="Wang X."/>
        </authorList>
    </citation>
    <scope>NUCLEOTIDE SEQUENCE</scope>
    <source>
        <strain evidence="1">HSP-536</strain>
    </source>
</reference>
<evidence type="ECO:0000313" key="1">
    <source>
        <dbReference type="EMBL" id="XDU61384.1"/>
    </source>
</evidence>
<dbReference type="FunFam" id="3.40.50.880:FF:000030">
    <property type="entry name" value="Gamma-glutamyl-gamma-aminobutyrate hydrolase PuuD"/>
    <property type="match status" value="1"/>
</dbReference>
<accession>A0AB39V0S7</accession>
<dbReference type="CDD" id="cd01745">
    <property type="entry name" value="GATase1_2"/>
    <property type="match status" value="1"/>
</dbReference>
<name>A0AB39V0S7_9FUSO</name>
<dbReference type="GO" id="GO:0005829">
    <property type="term" value="C:cytosol"/>
    <property type="evidence" value="ECO:0007669"/>
    <property type="project" value="TreeGrafter"/>
</dbReference>
<dbReference type="PANTHER" id="PTHR43235">
    <property type="entry name" value="GLUTAMINE AMIDOTRANSFERASE PB2B2.05-RELATED"/>
    <property type="match status" value="1"/>
</dbReference>
<dbReference type="GO" id="GO:0006598">
    <property type="term" value="P:polyamine catabolic process"/>
    <property type="evidence" value="ECO:0007669"/>
    <property type="project" value="TreeGrafter"/>
</dbReference>
<protein>
    <submittedName>
        <fullName evidence="1">Gamma-glutamyl-gamma-aminobutyrate hydrolase family protein</fullName>
    </submittedName>
</protein>
<dbReference type="PROSITE" id="PS51273">
    <property type="entry name" value="GATASE_TYPE_1"/>
    <property type="match status" value="1"/>
</dbReference>
<gene>
    <name evidence="1" type="ORF">AB8B28_06875</name>
</gene>
<dbReference type="GO" id="GO:0033969">
    <property type="term" value="F:gamma-glutamyl-gamma-aminobutyrate hydrolase activity"/>
    <property type="evidence" value="ECO:0007669"/>
    <property type="project" value="TreeGrafter"/>
</dbReference>